<comment type="caution">
    <text evidence="7">The sequence shown here is derived from an EMBL/GenBank/DDBJ whole genome shotgun (WGS) entry which is preliminary data.</text>
</comment>
<evidence type="ECO:0000256" key="1">
    <source>
        <dbReference type="ARBA" id="ARBA00023015"/>
    </source>
</evidence>
<evidence type="ECO:0000256" key="2">
    <source>
        <dbReference type="ARBA" id="ARBA00023125"/>
    </source>
</evidence>
<dbReference type="PANTHER" id="PTHR30055">
    <property type="entry name" value="HTH-TYPE TRANSCRIPTIONAL REGULATOR RUTR"/>
    <property type="match status" value="1"/>
</dbReference>
<feature type="compositionally biased region" description="Gly residues" evidence="5">
    <location>
        <begin position="207"/>
        <end position="218"/>
    </location>
</feature>
<reference evidence="8" key="1">
    <citation type="journal article" date="2019" name="Int. J. Syst. Evol. Microbiol.">
        <title>The Global Catalogue of Microorganisms (GCM) 10K type strain sequencing project: providing services to taxonomists for standard genome sequencing and annotation.</title>
        <authorList>
            <consortium name="The Broad Institute Genomics Platform"/>
            <consortium name="The Broad Institute Genome Sequencing Center for Infectious Disease"/>
            <person name="Wu L."/>
            <person name="Ma J."/>
        </authorList>
    </citation>
    <scope>NUCLEOTIDE SEQUENCE [LARGE SCALE GENOMIC DNA]</scope>
    <source>
        <strain evidence="8">JCM 9377</strain>
    </source>
</reference>
<keyword evidence="8" id="KW-1185">Reference proteome</keyword>
<keyword evidence="3" id="KW-0804">Transcription</keyword>
<keyword evidence="1" id="KW-0805">Transcription regulation</keyword>
<dbReference type="InterPro" id="IPR001647">
    <property type="entry name" value="HTH_TetR"/>
</dbReference>
<gene>
    <name evidence="7" type="primary">mftR</name>
    <name evidence="7" type="ORF">GCM10010468_19650</name>
</gene>
<dbReference type="EMBL" id="BAAAUV010000004">
    <property type="protein sequence ID" value="GAA3204894.1"/>
    <property type="molecule type" value="Genomic_DNA"/>
</dbReference>
<feature type="region of interest" description="Disordered" evidence="5">
    <location>
        <begin position="193"/>
        <end position="227"/>
    </location>
</feature>
<accession>A0ABP6Q4Z5</accession>
<dbReference type="Pfam" id="PF00440">
    <property type="entry name" value="TetR_N"/>
    <property type="match status" value="1"/>
</dbReference>
<protein>
    <submittedName>
        <fullName evidence="7">Mycofactocin system transcriptional regulator</fullName>
    </submittedName>
</protein>
<name>A0ABP6Q4Z5_9ACTN</name>
<dbReference type="Proteomes" id="UP001501237">
    <property type="component" value="Unassembled WGS sequence"/>
</dbReference>
<evidence type="ECO:0000313" key="7">
    <source>
        <dbReference type="EMBL" id="GAA3204894.1"/>
    </source>
</evidence>
<dbReference type="InterPro" id="IPR023851">
    <property type="entry name" value="Tscrpt_reg_TetR-type"/>
</dbReference>
<proteinExistence type="predicted"/>
<dbReference type="Pfam" id="PF17754">
    <property type="entry name" value="TetR_C_14"/>
    <property type="match status" value="1"/>
</dbReference>
<evidence type="ECO:0000256" key="5">
    <source>
        <dbReference type="SAM" id="MobiDB-lite"/>
    </source>
</evidence>
<sequence length="227" mass="24279">MSGGRPRATSRASLERAGFELFALKGFDATTVDDIAAAAGIARRTYFHYFASKNDLVWGDFEDHLRRLRLLLAEADPAVPLAATLRAAIVEFNRFDPADVPWHRQRMRLILRVPTLQGDAAVRYTAWRAIITEYTAHRTGLAPTVAFPRLTGHAALAAAVSAYEHWLDAPGTDLTALMDAALRQIAAGIAAGPLSPEAGGHDLADEQGGGRGSPQGRGGQDRGVGDA</sequence>
<dbReference type="InterPro" id="IPR009057">
    <property type="entry name" value="Homeodomain-like_sf"/>
</dbReference>
<feature type="domain" description="HTH tetR-type" evidence="6">
    <location>
        <begin position="8"/>
        <end position="68"/>
    </location>
</feature>
<keyword evidence="2 4" id="KW-0238">DNA-binding</keyword>
<dbReference type="SUPFAM" id="SSF46689">
    <property type="entry name" value="Homeodomain-like"/>
    <property type="match status" value="1"/>
</dbReference>
<evidence type="ECO:0000259" key="6">
    <source>
        <dbReference type="PROSITE" id="PS50977"/>
    </source>
</evidence>
<dbReference type="PANTHER" id="PTHR30055:SF238">
    <property type="entry name" value="MYCOFACTOCIN BIOSYNTHESIS TRANSCRIPTIONAL REGULATOR MFTR-RELATED"/>
    <property type="match status" value="1"/>
</dbReference>
<dbReference type="Gene3D" id="1.10.10.60">
    <property type="entry name" value="Homeodomain-like"/>
    <property type="match status" value="1"/>
</dbReference>
<dbReference type="NCBIfam" id="TIGR03968">
    <property type="entry name" value="mycofact_TetR"/>
    <property type="match status" value="1"/>
</dbReference>
<organism evidence="7 8">
    <name type="scientific">Actinocorallia longicatena</name>
    <dbReference type="NCBI Taxonomy" id="111803"/>
    <lineage>
        <taxon>Bacteria</taxon>
        <taxon>Bacillati</taxon>
        <taxon>Actinomycetota</taxon>
        <taxon>Actinomycetes</taxon>
        <taxon>Streptosporangiales</taxon>
        <taxon>Thermomonosporaceae</taxon>
        <taxon>Actinocorallia</taxon>
    </lineage>
</organism>
<dbReference type="PRINTS" id="PR00455">
    <property type="entry name" value="HTHTETR"/>
</dbReference>
<evidence type="ECO:0000256" key="3">
    <source>
        <dbReference type="ARBA" id="ARBA00023163"/>
    </source>
</evidence>
<feature type="DNA-binding region" description="H-T-H motif" evidence="4">
    <location>
        <begin position="31"/>
        <end position="50"/>
    </location>
</feature>
<evidence type="ECO:0000256" key="4">
    <source>
        <dbReference type="PROSITE-ProRule" id="PRU00335"/>
    </source>
</evidence>
<evidence type="ECO:0000313" key="8">
    <source>
        <dbReference type="Proteomes" id="UP001501237"/>
    </source>
</evidence>
<dbReference type="Gene3D" id="1.10.357.10">
    <property type="entry name" value="Tetracycline Repressor, domain 2"/>
    <property type="match status" value="1"/>
</dbReference>
<dbReference type="InterPro" id="IPR041347">
    <property type="entry name" value="MftR_C"/>
</dbReference>
<dbReference type="PROSITE" id="PS50977">
    <property type="entry name" value="HTH_TETR_2"/>
    <property type="match status" value="1"/>
</dbReference>
<dbReference type="RefSeq" id="WP_344825063.1">
    <property type="nucleotide sequence ID" value="NZ_BAAAUV010000004.1"/>
</dbReference>
<dbReference type="InterPro" id="IPR050109">
    <property type="entry name" value="HTH-type_TetR-like_transc_reg"/>
</dbReference>